<proteinExistence type="predicted"/>
<evidence type="ECO:0000313" key="1">
    <source>
        <dbReference type="EMBL" id="MBB5180254.1"/>
    </source>
</evidence>
<dbReference type="EMBL" id="JACHHE010000004">
    <property type="protein sequence ID" value="MBB5180254.1"/>
    <property type="molecule type" value="Genomic_DNA"/>
</dbReference>
<reference evidence="1 2" key="1">
    <citation type="submission" date="2020-08" db="EMBL/GenBank/DDBJ databases">
        <title>Genomic Encyclopedia of Type Strains, Phase IV (KMG-IV): sequencing the most valuable type-strain genomes for metagenomic binning, comparative biology and taxonomic classification.</title>
        <authorList>
            <person name="Goeker M."/>
        </authorList>
    </citation>
    <scope>NUCLEOTIDE SEQUENCE [LARGE SCALE GENOMIC DNA]</scope>
    <source>
        <strain evidence="1 2">DSM 15895</strain>
    </source>
</reference>
<dbReference type="RefSeq" id="WP_135501958.1">
    <property type="nucleotide sequence ID" value="NZ_JACHHE010000004.1"/>
</dbReference>
<name>A0A7W8CSV8_9BACL</name>
<dbReference type="AlphaFoldDB" id="A0A7W8CSV8"/>
<comment type="caution">
    <text evidence="1">The sequence shown here is derived from an EMBL/GenBank/DDBJ whole genome shotgun (WGS) entry which is preliminary data.</text>
</comment>
<sequence>MGIIDLEDLKERIFTKKNHDIGRVVDVLPFQSTKRTTNLNTEFHKISGDYVRHITEIRVDEMAISSDIRENKSNINILSEYIASEIDFEDDEARHDFGKFIDEYLFNQKRLNTIHPYLFNFVATEEKISTEAGKYARFLQDVLLQKDQEIKNFFINKETDDILTELIITNLDILMQKKTDYSFPKERYQPFLPSISQLYKEDLRFLSKHKEYFIQTFPQLTHYYTFLYACQLLWNFEQFEDGDMDRIQPFYYAFEWESITKRRKVADPLRGYKFIQGRAKNLFPHIHTLSQLSHNKWNDNYFEEEPLPVMSYHKLYKKATEKGEDYSLELLNDMNDLIAEYTKWRGIRTPEKAGTLEKAFKAYFECVKEGTSSEVASKYGKSIEDLAASVFLKSRGGIGYVLNLKHDFTLLLVAVSVKEERIPLNQLYKELEKRGIALDYYSRQELVKLLDSHNILDKKSDSGDSQYVKPIL</sequence>
<evidence type="ECO:0000313" key="2">
    <source>
        <dbReference type="Proteomes" id="UP000525923"/>
    </source>
</evidence>
<gene>
    <name evidence="1" type="ORF">HNQ44_001682</name>
</gene>
<dbReference type="OrthoDB" id="2590988at2"/>
<dbReference type="Proteomes" id="UP000525923">
    <property type="component" value="Unassembled WGS sequence"/>
</dbReference>
<keyword evidence="2" id="KW-1185">Reference proteome</keyword>
<organism evidence="1 2">
    <name type="scientific">Planococcus koreensis</name>
    <dbReference type="NCBI Taxonomy" id="112331"/>
    <lineage>
        <taxon>Bacteria</taxon>
        <taxon>Bacillati</taxon>
        <taxon>Bacillota</taxon>
        <taxon>Bacilli</taxon>
        <taxon>Bacillales</taxon>
        <taxon>Caryophanaceae</taxon>
        <taxon>Planococcus</taxon>
    </lineage>
</organism>
<dbReference type="NCBIfam" id="TIGR03236">
    <property type="entry name" value="dnd_assoc_1"/>
    <property type="match status" value="1"/>
</dbReference>
<protein>
    <submittedName>
        <fullName evidence="1">DNA phosphorothioation-dependent restriction protein DptG</fullName>
    </submittedName>
</protein>
<accession>A0A7W8CSV8</accession>
<dbReference type="InterPro" id="IPR017645">
    <property type="entry name" value="Dnd_assoc_1"/>
</dbReference>